<name>A0A1Q9C7V4_SYMMI</name>
<feature type="transmembrane region" description="Helical" evidence="1">
    <location>
        <begin position="105"/>
        <end position="129"/>
    </location>
</feature>
<dbReference type="OrthoDB" id="416981at2759"/>
<gene>
    <name evidence="2" type="ORF">AK812_SmicGene40764</name>
</gene>
<dbReference type="EMBL" id="LSRX01001537">
    <property type="protein sequence ID" value="OLP78990.1"/>
    <property type="molecule type" value="Genomic_DNA"/>
</dbReference>
<dbReference type="AlphaFoldDB" id="A0A1Q9C7V4"/>
<dbReference type="Proteomes" id="UP000186817">
    <property type="component" value="Unassembled WGS sequence"/>
</dbReference>
<sequence length="686" mass="75363">MIALLWLQPPLGSREDLNLLPKPSCLTMGYSDVEGAPDGCAAACFEGGLQGIAGSWDGSSIETSKGYQYVGASMGQYSVSSDMVWVGRGMGDWEKKEAAKKGSSGAVWCVPCLMLAALLIGLGLLWWFLSHRTPVGADDMEPTLNCYEGYHDWKNLWTPEKQAACCDQYGRACPHFHVERDVIHKQVPYPVSSPPHYHYVSVPVPSPSHVVYKTRYIPPAPVEHHFAYNCHAGFSNWYFGWSDHKKGWCCTHQHLGCPGTWHGSYHLSKHVMHGIGHAVGHIYDCEAGFSNWMQGWSDSKKDWCCSHEQKGCVKYHCTGEEVSWHADKSEWCCAHFQKGCPHTTMSPMKCETPCEIHGETDTCKNRIHWTRDHVFGDKENKCSLAYSKVQVECDVCRSCSIQEAGCEVHIGSGSLPFDCNAAINNFFRAWSPEKKHWCCTKQGKGCEGHHPPSVDAGYGMVWKHVQVNGYWTWTAVHGHGHASMPYDCHAGMHNWRTGWSPGKKGWCCSNQHLGCEGGAAAGGGVAGGSVVVHHVVHHGGGFYNHAHPPSAAGSGMMWSWSTAGGQTGGKRQSRLRIARRRRSLGASQLARAPALQLLGWRRQLASGLVPSQAGLVLQPLRQLLRLRARCCPALKDLQEAAGTAFCQCEALLRLVKLGPATSSSNTCLLTSEKQPTTGILLIGYAK</sequence>
<keyword evidence="1" id="KW-1133">Transmembrane helix</keyword>
<evidence type="ECO:0000313" key="2">
    <source>
        <dbReference type="EMBL" id="OLP78990.1"/>
    </source>
</evidence>
<proteinExistence type="predicted"/>
<evidence type="ECO:0000313" key="3">
    <source>
        <dbReference type="Proteomes" id="UP000186817"/>
    </source>
</evidence>
<protein>
    <submittedName>
        <fullName evidence="2">Uncharacterized protein</fullName>
    </submittedName>
</protein>
<accession>A0A1Q9C7V4</accession>
<comment type="caution">
    <text evidence="2">The sequence shown here is derived from an EMBL/GenBank/DDBJ whole genome shotgun (WGS) entry which is preliminary data.</text>
</comment>
<keyword evidence="1" id="KW-0812">Transmembrane</keyword>
<keyword evidence="1" id="KW-0472">Membrane</keyword>
<reference evidence="2 3" key="1">
    <citation type="submission" date="2016-02" db="EMBL/GenBank/DDBJ databases">
        <title>Genome analysis of coral dinoflagellate symbionts highlights evolutionary adaptations to a symbiotic lifestyle.</title>
        <authorList>
            <person name="Aranda M."/>
            <person name="Li Y."/>
            <person name="Liew Y.J."/>
            <person name="Baumgarten S."/>
            <person name="Simakov O."/>
            <person name="Wilson M."/>
            <person name="Piel J."/>
            <person name="Ashoor H."/>
            <person name="Bougouffa S."/>
            <person name="Bajic V.B."/>
            <person name="Ryu T."/>
            <person name="Ravasi T."/>
            <person name="Bayer T."/>
            <person name="Micklem G."/>
            <person name="Kim H."/>
            <person name="Bhak J."/>
            <person name="Lajeunesse T.C."/>
            <person name="Voolstra C.R."/>
        </authorList>
    </citation>
    <scope>NUCLEOTIDE SEQUENCE [LARGE SCALE GENOMIC DNA]</scope>
    <source>
        <strain evidence="2 3">CCMP2467</strain>
    </source>
</reference>
<organism evidence="2 3">
    <name type="scientific">Symbiodinium microadriaticum</name>
    <name type="common">Dinoflagellate</name>
    <name type="synonym">Zooxanthella microadriatica</name>
    <dbReference type="NCBI Taxonomy" id="2951"/>
    <lineage>
        <taxon>Eukaryota</taxon>
        <taxon>Sar</taxon>
        <taxon>Alveolata</taxon>
        <taxon>Dinophyceae</taxon>
        <taxon>Suessiales</taxon>
        <taxon>Symbiodiniaceae</taxon>
        <taxon>Symbiodinium</taxon>
    </lineage>
</organism>
<evidence type="ECO:0000256" key="1">
    <source>
        <dbReference type="SAM" id="Phobius"/>
    </source>
</evidence>
<keyword evidence="3" id="KW-1185">Reference proteome</keyword>